<dbReference type="SMART" id="SM00320">
    <property type="entry name" value="WD40"/>
    <property type="match status" value="6"/>
</dbReference>
<keyword evidence="10" id="KW-0966">Cell projection</keyword>
<keyword evidence="6" id="KW-0677">Repeat</keyword>
<comment type="similarity">
    <text evidence="2">Belongs to the dynein intermediate chain family.</text>
</comment>
<dbReference type="GO" id="GO:0036157">
    <property type="term" value="C:outer dynein arm"/>
    <property type="evidence" value="ECO:0007669"/>
    <property type="project" value="TreeGrafter"/>
</dbReference>
<keyword evidence="3" id="KW-0963">Cytoplasm</keyword>
<feature type="non-terminal residue" evidence="14">
    <location>
        <position position="1371"/>
    </location>
</feature>
<dbReference type="EMBL" id="CAJNOK010001395">
    <property type="protein sequence ID" value="CAF0809589.1"/>
    <property type="molecule type" value="Genomic_DNA"/>
</dbReference>
<dbReference type="InterPro" id="IPR015943">
    <property type="entry name" value="WD40/YVTN_repeat-like_dom_sf"/>
</dbReference>
<keyword evidence="7" id="KW-0243">Dynein</keyword>
<dbReference type="GO" id="GO:0045504">
    <property type="term" value="F:dynein heavy chain binding"/>
    <property type="evidence" value="ECO:0007669"/>
    <property type="project" value="TreeGrafter"/>
</dbReference>
<feature type="compositionally biased region" description="Basic and acidic residues" evidence="12">
    <location>
        <begin position="685"/>
        <end position="699"/>
    </location>
</feature>
<dbReference type="GO" id="GO:0003002">
    <property type="term" value="P:regionalization"/>
    <property type="evidence" value="ECO:0007669"/>
    <property type="project" value="UniProtKB-ARBA"/>
</dbReference>
<dbReference type="GO" id="GO:0003341">
    <property type="term" value="P:cilium movement"/>
    <property type="evidence" value="ECO:0007669"/>
    <property type="project" value="TreeGrafter"/>
</dbReference>
<evidence type="ECO:0000256" key="4">
    <source>
        <dbReference type="ARBA" id="ARBA00022574"/>
    </source>
</evidence>
<reference evidence="14" key="1">
    <citation type="submission" date="2021-02" db="EMBL/GenBank/DDBJ databases">
        <authorList>
            <person name="Nowell W R."/>
        </authorList>
    </citation>
    <scope>NUCLEOTIDE SEQUENCE</scope>
</reference>
<sequence length="1371" mass="157037">MPLKVDKKVIQPIIGGVGGGQRRVSQLPRGSIAAFREDGDPDYLPDFPSDDIRPVRPDDQMKLTDAELNEEHTRILTARNPQAAENIVRFSHKERMYKPIAQVDQLAVHYQLDGNLIHKDSEEAKRQMARDGGDQIEAEEVVSSNRQDQETTKEGDEEDDEKPKKPAGDGKAKKLTNQFNFSERASQTYNNPCRERETFVEQTPRMPFSDNVAQWSIYDAYKEDFDQQQKVKEKEHKKVKKEDDRKKKFVVAEQQSDDMAKFARSKSASVSLKIMERMINQNTFDDIAQDFKYWEDAADEYREQEGSLLPLWLFQYDTAKKLACTNLAWNTHYTDLFAVAYGSYDFLKQSRGMFLIYSLKNPSYPENIYSTESGVMSLDFHPNHPNLLCCGFYDGSVAVYNIADENKRPKYQSTARNGKHTDPVWQVRWQKDDLDNNLNFYSVSSDGRVVCWTLVKSDLMYTDVVQLKLDQPATEPTDGIPLAALGCGTCFDFNKQQDYLFIVGTEEGKIHKCSKAYNNQFLDTFDAHNMAVYACRWNTFHPKIFISCSADWTVKIWDINFKEPLFVYDLGSAVGDVMWAPYSSTVFAACTADGKVYVFDLNVNKYEPIAEPIVVQKKRTKLTHITFNEHYPILLAGDDRGNVISLKLSPNLRKKPKVKKGQEIPEGPEAEIAKLEKILALIRDPDDTRNKQRSKDDTHAVTTQQATTVALGTDNQVRFVPTDIDEDKELIDETEKQPYTLDEAFTKILTSENPHGPKNLVLWSNREKQFVSHVNTEQLAIHYLYHGNLISINSDEAKPYLIREKVMTKIRPINLLNPSTTKNNDSEKYRILTVDTQKDEYDVLNDAKQEDDNEKKILDSERVTLHDVEDTFINEETGNQIQIEEETTTKDQASYLPSKPKKILNRFNYCEQGVQTYSSPKKEALILTDPIPQIKFVGLASQRVIYQDYAADYDKQEKTKVKHQNISKYTTLRRETEKINSKLDRLKPEVINKRRHVQTLKIIERVLNQNRYYELIYDFKYYYDKADETRAPLGALFPLWKFPPSFSERSVTALTWNPAYSDMLVIGYGLYNRAERIQGVIATLTLNNSFPETLIYTDSTVLSIDCLPTKPYVVSFVTVCVQMIDRLSRYLVCVGLMDGDVIVYDISVSSGKPLFTNPHYTCKHFEPVWQVKWCATDDPHYPRFCSAGGDGKVMRWTCIKGELRQVLILDLPSATKPTRLEDGTLLALPGPAIALDFHRLRKELFLVGTEDGKIYKATVNDPGIIETQFDAHDFAVQCLMRFDLCTSLQDIGWSPHTSTTFATCGADGKVYVFDIYSSKLEPICEQLLASQTDKMCTKIVFNRVHPILLVGDESGWCICLKLSPNLRRKAK</sequence>
<comment type="caution">
    <text evidence="14">The sequence shown here is derived from an EMBL/GenBank/DDBJ whole genome shotgun (WGS) entry which is preliminary data.</text>
</comment>
<evidence type="ECO:0000256" key="5">
    <source>
        <dbReference type="ARBA" id="ARBA00022701"/>
    </source>
</evidence>
<dbReference type="PROSITE" id="PS50082">
    <property type="entry name" value="WD_REPEATS_2"/>
    <property type="match status" value="1"/>
</dbReference>
<dbReference type="EMBL" id="CAJOBA010001395">
    <property type="protein sequence ID" value="CAF3593364.1"/>
    <property type="molecule type" value="Genomic_DNA"/>
</dbReference>
<feature type="compositionally biased region" description="Polar residues" evidence="12">
    <location>
        <begin position="175"/>
        <end position="186"/>
    </location>
</feature>
<keyword evidence="4 11" id="KW-0853">WD repeat</keyword>
<dbReference type="Gene3D" id="2.130.10.10">
    <property type="entry name" value="YVTN repeat-like/Quinoprotein amine dehydrogenase"/>
    <property type="match status" value="2"/>
</dbReference>
<gene>
    <name evidence="13" type="ORF">OVA965_LOCUS5076</name>
    <name evidence="14" type="ORF">TMI583_LOCUS5074</name>
</gene>
<dbReference type="PANTHER" id="PTHR12442">
    <property type="entry name" value="DYNEIN INTERMEDIATE CHAIN"/>
    <property type="match status" value="1"/>
</dbReference>
<evidence type="ECO:0000256" key="3">
    <source>
        <dbReference type="ARBA" id="ARBA00022490"/>
    </source>
</evidence>
<dbReference type="Proteomes" id="UP000682733">
    <property type="component" value="Unassembled WGS sequence"/>
</dbReference>
<evidence type="ECO:0000313" key="15">
    <source>
        <dbReference type="Proteomes" id="UP000682733"/>
    </source>
</evidence>
<evidence type="ECO:0000313" key="13">
    <source>
        <dbReference type="EMBL" id="CAF0809589.1"/>
    </source>
</evidence>
<proteinExistence type="inferred from homology"/>
<evidence type="ECO:0000313" key="14">
    <source>
        <dbReference type="EMBL" id="CAF3593364.1"/>
    </source>
</evidence>
<dbReference type="GO" id="GO:0045503">
    <property type="term" value="F:dynein light chain binding"/>
    <property type="evidence" value="ECO:0007669"/>
    <property type="project" value="TreeGrafter"/>
</dbReference>
<keyword evidence="8" id="KW-0505">Motor protein</keyword>
<evidence type="ECO:0000256" key="8">
    <source>
        <dbReference type="ARBA" id="ARBA00023175"/>
    </source>
</evidence>
<dbReference type="GO" id="GO:0036158">
    <property type="term" value="P:outer dynein arm assembly"/>
    <property type="evidence" value="ECO:0007669"/>
    <property type="project" value="TreeGrafter"/>
</dbReference>
<evidence type="ECO:0000256" key="11">
    <source>
        <dbReference type="PROSITE-ProRule" id="PRU00221"/>
    </source>
</evidence>
<dbReference type="SUPFAM" id="SSF50978">
    <property type="entry name" value="WD40 repeat-like"/>
    <property type="match status" value="2"/>
</dbReference>
<dbReference type="FunFam" id="2.130.10.10:FF:000349">
    <property type="entry name" value="Dynein axonemal intermediate chain 1"/>
    <property type="match status" value="1"/>
</dbReference>
<feature type="compositionally biased region" description="Basic and acidic residues" evidence="12">
    <location>
        <begin position="124"/>
        <end position="133"/>
    </location>
</feature>
<dbReference type="Proteomes" id="UP000677228">
    <property type="component" value="Unassembled WGS sequence"/>
</dbReference>
<keyword evidence="5" id="KW-0493">Microtubule</keyword>
<feature type="region of interest" description="Disordered" evidence="12">
    <location>
        <begin position="685"/>
        <end position="704"/>
    </location>
</feature>
<dbReference type="PANTHER" id="PTHR12442:SF11">
    <property type="entry name" value="DYNEIN AXONEMAL INTERMEDIATE CHAIN 1"/>
    <property type="match status" value="1"/>
</dbReference>
<evidence type="ECO:0000256" key="10">
    <source>
        <dbReference type="ARBA" id="ARBA00023273"/>
    </source>
</evidence>
<dbReference type="GO" id="GO:0005874">
    <property type="term" value="C:microtubule"/>
    <property type="evidence" value="ECO:0007669"/>
    <property type="project" value="UniProtKB-KW"/>
</dbReference>
<dbReference type="InterPro" id="IPR036322">
    <property type="entry name" value="WD40_repeat_dom_sf"/>
</dbReference>
<evidence type="ECO:0000256" key="1">
    <source>
        <dbReference type="ARBA" id="ARBA00004430"/>
    </source>
</evidence>
<evidence type="ECO:0000256" key="6">
    <source>
        <dbReference type="ARBA" id="ARBA00022737"/>
    </source>
</evidence>
<feature type="repeat" description="WD" evidence="11">
    <location>
        <begin position="525"/>
        <end position="567"/>
    </location>
</feature>
<feature type="compositionally biased region" description="Basic and acidic residues" evidence="12">
    <location>
        <begin position="161"/>
        <end position="172"/>
    </location>
</feature>
<name>A0A8S2H2J5_9BILA</name>
<dbReference type="InterPro" id="IPR050687">
    <property type="entry name" value="Dynein_IC"/>
</dbReference>
<dbReference type="InterPro" id="IPR001680">
    <property type="entry name" value="WD40_rpt"/>
</dbReference>
<feature type="region of interest" description="Disordered" evidence="12">
    <location>
        <begin position="124"/>
        <end position="186"/>
    </location>
</feature>
<comment type="subcellular location">
    <subcellularLocation>
        <location evidence="1">Cytoplasm</location>
        <location evidence="1">Cytoskeleton</location>
        <location evidence="1">Cilium axoneme</location>
    </subcellularLocation>
</comment>
<evidence type="ECO:0008006" key="16">
    <source>
        <dbReference type="Google" id="ProtNLM"/>
    </source>
</evidence>
<keyword evidence="9" id="KW-0206">Cytoskeleton</keyword>
<organism evidence="14 15">
    <name type="scientific">Didymodactylos carnosus</name>
    <dbReference type="NCBI Taxonomy" id="1234261"/>
    <lineage>
        <taxon>Eukaryota</taxon>
        <taxon>Metazoa</taxon>
        <taxon>Spiralia</taxon>
        <taxon>Gnathifera</taxon>
        <taxon>Rotifera</taxon>
        <taxon>Eurotatoria</taxon>
        <taxon>Bdelloidea</taxon>
        <taxon>Philodinida</taxon>
        <taxon>Philodinidae</taxon>
        <taxon>Didymodactylos</taxon>
    </lineage>
</organism>
<evidence type="ECO:0000256" key="12">
    <source>
        <dbReference type="SAM" id="MobiDB-lite"/>
    </source>
</evidence>
<dbReference type="Pfam" id="PF00400">
    <property type="entry name" value="WD40"/>
    <property type="match status" value="2"/>
</dbReference>
<accession>A0A8S2H2J5</accession>
<evidence type="ECO:0000256" key="7">
    <source>
        <dbReference type="ARBA" id="ARBA00023017"/>
    </source>
</evidence>
<evidence type="ECO:0000256" key="9">
    <source>
        <dbReference type="ARBA" id="ARBA00023212"/>
    </source>
</evidence>
<dbReference type="FunFam" id="2.130.10.10:FF:000251">
    <property type="entry name" value="Dynein axonemal intermediate chain 1"/>
    <property type="match status" value="1"/>
</dbReference>
<evidence type="ECO:0000256" key="2">
    <source>
        <dbReference type="ARBA" id="ARBA00011059"/>
    </source>
</evidence>
<protein>
    <recommendedName>
        <fullName evidence="16">Dynein intermediate chain 1, axonemal</fullName>
    </recommendedName>
</protein>